<reference evidence="1 2" key="1">
    <citation type="submission" date="2023-01" db="EMBL/GenBank/DDBJ databases">
        <authorList>
            <person name="Kreplak J."/>
        </authorList>
    </citation>
    <scope>NUCLEOTIDE SEQUENCE [LARGE SCALE GENOMIC DNA]</scope>
</reference>
<dbReference type="Proteomes" id="UP001157006">
    <property type="component" value="Chromosome 2"/>
</dbReference>
<proteinExistence type="predicted"/>
<dbReference type="AlphaFoldDB" id="A0AAV0ZRN6"/>
<name>A0AAV0ZRN6_VICFA</name>
<accession>A0AAV0ZRN6</accession>
<gene>
    <name evidence="1" type="ORF">VFH_II234880</name>
</gene>
<organism evidence="1 2">
    <name type="scientific">Vicia faba</name>
    <name type="common">Broad bean</name>
    <name type="synonym">Faba vulgaris</name>
    <dbReference type="NCBI Taxonomy" id="3906"/>
    <lineage>
        <taxon>Eukaryota</taxon>
        <taxon>Viridiplantae</taxon>
        <taxon>Streptophyta</taxon>
        <taxon>Embryophyta</taxon>
        <taxon>Tracheophyta</taxon>
        <taxon>Spermatophyta</taxon>
        <taxon>Magnoliopsida</taxon>
        <taxon>eudicotyledons</taxon>
        <taxon>Gunneridae</taxon>
        <taxon>Pentapetalae</taxon>
        <taxon>rosids</taxon>
        <taxon>fabids</taxon>
        <taxon>Fabales</taxon>
        <taxon>Fabaceae</taxon>
        <taxon>Papilionoideae</taxon>
        <taxon>50 kb inversion clade</taxon>
        <taxon>NPAAA clade</taxon>
        <taxon>Hologalegina</taxon>
        <taxon>IRL clade</taxon>
        <taxon>Fabeae</taxon>
        <taxon>Vicia</taxon>
    </lineage>
</organism>
<sequence length="184" mass="20204">MTFPSFSSLSHSAVVSLSHKQPLQLLLPPGSGNVGYDEGKVGFNSGEWFGVSCVGCLRNEREFGGEQLRLLQQGGDWKKNGYDGELFNEGSINLAESSAAAAALVEQMENAASEHPAPYENSVAVASVDREFLTCFWTDMQSLEQHTIWMILKQGLDVYAEFGAAYSMDDFEARFGLICRVWSS</sequence>
<keyword evidence="2" id="KW-1185">Reference proteome</keyword>
<protein>
    <submittedName>
        <fullName evidence="1">Uncharacterized protein</fullName>
    </submittedName>
</protein>
<dbReference type="EMBL" id="OX451737">
    <property type="protein sequence ID" value="CAI8600667.1"/>
    <property type="molecule type" value="Genomic_DNA"/>
</dbReference>
<evidence type="ECO:0000313" key="1">
    <source>
        <dbReference type="EMBL" id="CAI8600667.1"/>
    </source>
</evidence>
<evidence type="ECO:0000313" key="2">
    <source>
        <dbReference type="Proteomes" id="UP001157006"/>
    </source>
</evidence>